<protein>
    <submittedName>
        <fullName evidence="1">Uncharacterized protein</fullName>
    </submittedName>
</protein>
<sequence>MDGDSKDGSRLRQFFVHGYGGGPVEKQMTPSLQSAGMGVTLKRKEPECRGNIDDALEKLQVGYEKLTAEIFRAAVGNLVNLKVYGTENFMEKMTL</sequence>
<proteinExistence type="predicted"/>
<dbReference type="EMBL" id="CM056811">
    <property type="protein sequence ID" value="KAJ8635521.1"/>
    <property type="molecule type" value="Genomic_DNA"/>
</dbReference>
<reference evidence="1 2" key="1">
    <citation type="journal article" date="2022" name="Hortic Res">
        <title>A haplotype resolved chromosomal level avocado genome allows analysis of novel avocado genes.</title>
        <authorList>
            <person name="Nath O."/>
            <person name="Fletcher S.J."/>
            <person name="Hayward A."/>
            <person name="Shaw L.M."/>
            <person name="Masouleh A.K."/>
            <person name="Furtado A."/>
            <person name="Henry R.J."/>
            <person name="Mitter N."/>
        </authorList>
    </citation>
    <scope>NUCLEOTIDE SEQUENCE [LARGE SCALE GENOMIC DNA]</scope>
    <source>
        <strain evidence="2">cv. Hass</strain>
    </source>
</reference>
<evidence type="ECO:0000313" key="2">
    <source>
        <dbReference type="Proteomes" id="UP001234297"/>
    </source>
</evidence>
<evidence type="ECO:0000313" key="1">
    <source>
        <dbReference type="EMBL" id="KAJ8635521.1"/>
    </source>
</evidence>
<gene>
    <name evidence="1" type="ORF">MRB53_009788</name>
</gene>
<organism evidence="1 2">
    <name type="scientific">Persea americana</name>
    <name type="common">Avocado</name>
    <dbReference type="NCBI Taxonomy" id="3435"/>
    <lineage>
        <taxon>Eukaryota</taxon>
        <taxon>Viridiplantae</taxon>
        <taxon>Streptophyta</taxon>
        <taxon>Embryophyta</taxon>
        <taxon>Tracheophyta</taxon>
        <taxon>Spermatophyta</taxon>
        <taxon>Magnoliopsida</taxon>
        <taxon>Magnoliidae</taxon>
        <taxon>Laurales</taxon>
        <taxon>Lauraceae</taxon>
        <taxon>Persea</taxon>
    </lineage>
</organism>
<comment type="caution">
    <text evidence="1">The sequence shown here is derived from an EMBL/GenBank/DDBJ whole genome shotgun (WGS) entry which is preliminary data.</text>
</comment>
<dbReference type="Proteomes" id="UP001234297">
    <property type="component" value="Chromosome 3"/>
</dbReference>
<accession>A0ACC2LQ28</accession>
<name>A0ACC2LQ28_PERAE</name>
<keyword evidence="2" id="KW-1185">Reference proteome</keyword>